<gene>
    <name evidence="2" type="ORF">QF035_008897</name>
</gene>
<protein>
    <submittedName>
        <fullName evidence="2">Uncharacterized protein</fullName>
    </submittedName>
</protein>
<dbReference type="RefSeq" id="WP_307527374.1">
    <property type="nucleotide sequence ID" value="NZ_JAUSZI010000002.1"/>
</dbReference>
<name>A0ABU0T680_9ACTN</name>
<organism evidence="2 3">
    <name type="scientific">Streptomyces umbrinus</name>
    <dbReference type="NCBI Taxonomy" id="67370"/>
    <lineage>
        <taxon>Bacteria</taxon>
        <taxon>Bacillati</taxon>
        <taxon>Actinomycetota</taxon>
        <taxon>Actinomycetes</taxon>
        <taxon>Kitasatosporales</taxon>
        <taxon>Streptomycetaceae</taxon>
        <taxon>Streptomyces</taxon>
        <taxon>Streptomyces phaeochromogenes group</taxon>
    </lineage>
</organism>
<dbReference type="EMBL" id="JAUSZI010000002">
    <property type="protein sequence ID" value="MDQ1031315.1"/>
    <property type="molecule type" value="Genomic_DNA"/>
</dbReference>
<accession>A0ABU0T680</accession>
<sequence length="190" mass="20680">MPEPRPAPARSAADLAARLTHQAARLGSALDTREQRTDAGGPEHDHGLHNLARRLLAGVGQHITPEQAPTADGVAQLVLDAEPLRETLALREDDTTHRRETDWELHSLAYMVLTTIDLLSVGYPDLDARVDEAIRERKRARPFSESVAATLAAWPAEQRARLAGELTRYGQELPPDVAAALRTGTDGGPR</sequence>
<comment type="caution">
    <text evidence="2">The sequence shown here is derived from an EMBL/GenBank/DDBJ whole genome shotgun (WGS) entry which is preliminary data.</text>
</comment>
<feature type="compositionally biased region" description="Basic and acidic residues" evidence="1">
    <location>
        <begin position="31"/>
        <end position="47"/>
    </location>
</feature>
<proteinExistence type="predicted"/>
<reference evidence="2 3" key="1">
    <citation type="submission" date="2023-07" db="EMBL/GenBank/DDBJ databases">
        <title>Comparative genomics of wheat-associated soil bacteria to identify genetic determinants of phenazine resistance.</title>
        <authorList>
            <person name="Mouncey N."/>
        </authorList>
    </citation>
    <scope>NUCLEOTIDE SEQUENCE [LARGE SCALE GENOMIC DNA]</scope>
    <source>
        <strain evidence="2 3">V2I4</strain>
    </source>
</reference>
<evidence type="ECO:0000313" key="3">
    <source>
        <dbReference type="Proteomes" id="UP001230328"/>
    </source>
</evidence>
<feature type="region of interest" description="Disordered" evidence="1">
    <location>
        <begin position="21"/>
        <end position="47"/>
    </location>
</feature>
<dbReference type="Proteomes" id="UP001230328">
    <property type="component" value="Unassembled WGS sequence"/>
</dbReference>
<evidence type="ECO:0000256" key="1">
    <source>
        <dbReference type="SAM" id="MobiDB-lite"/>
    </source>
</evidence>
<keyword evidence="3" id="KW-1185">Reference proteome</keyword>
<evidence type="ECO:0000313" key="2">
    <source>
        <dbReference type="EMBL" id="MDQ1031315.1"/>
    </source>
</evidence>